<gene>
    <name evidence="1" type="ORF">SAMN00777080_1306</name>
</gene>
<accession>A0A1W2H292</accession>
<dbReference type="OrthoDB" id="9928590at2"/>
<proteinExistence type="predicted"/>
<dbReference type="Proteomes" id="UP000192333">
    <property type="component" value="Chromosome I"/>
</dbReference>
<sequence>MIKFFRRIRQKLLEQGNLKVATDSEFENFIFNQIWFTQRKINGAKELLTLNNEILDEIQKAK</sequence>
<keyword evidence="2" id="KW-1185">Reference proteome</keyword>
<dbReference type="AlphaFoldDB" id="A0A1W2H292"/>
<organism evidence="1 2">
    <name type="scientific">Aquiflexum balticum DSM 16537</name>
    <dbReference type="NCBI Taxonomy" id="758820"/>
    <lineage>
        <taxon>Bacteria</taxon>
        <taxon>Pseudomonadati</taxon>
        <taxon>Bacteroidota</taxon>
        <taxon>Cytophagia</taxon>
        <taxon>Cytophagales</taxon>
        <taxon>Cyclobacteriaceae</taxon>
        <taxon>Aquiflexum</taxon>
    </lineage>
</organism>
<evidence type="ECO:0000313" key="2">
    <source>
        <dbReference type="Proteomes" id="UP000192333"/>
    </source>
</evidence>
<evidence type="ECO:0000313" key="1">
    <source>
        <dbReference type="EMBL" id="SMD42742.1"/>
    </source>
</evidence>
<reference evidence="2" key="1">
    <citation type="submission" date="2017-04" db="EMBL/GenBank/DDBJ databases">
        <authorList>
            <person name="Varghese N."/>
            <person name="Submissions S."/>
        </authorList>
    </citation>
    <scope>NUCLEOTIDE SEQUENCE [LARGE SCALE GENOMIC DNA]</scope>
    <source>
        <strain evidence="2">DSM 16537</strain>
    </source>
</reference>
<protein>
    <submittedName>
        <fullName evidence="1">Uncharacterized protein</fullName>
    </submittedName>
</protein>
<dbReference type="RefSeq" id="WP_084119514.1">
    <property type="nucleotide sequence ID" value="NZ_LT838813.1"/>
</dbReference>
<dbReference type="STRING" id="758820.SAMN00777080_1306"/>
<name>A0A1W2H292_9BACT</name>
<dbReference type="EMBL" id="LT838813">
    <property type="protein sequence ID" value="SMD42742.1"/>
    <property type="molecule type" value="Genomic_DNA"/>
</dbReference>